<accession>X1B433</accession>
<feature type="non-terminal residue" evidence="2">
    <location>
        <position position="1"/>
    </location>
</feature>
<dbReference type="AlphaFoldDB" id="X1B433"/>
<dbReference type="InterPro" id="IPR024467">
    <property type="entry name" value="Xre/MbcA/ParS-like_toxin-bd"/>
</dbReference>
<evidence type="ECO:0000313" key="2">
    <source>
        <dbReference type="EMBL" id="GAG66791.1"/>
    </source>
</evidence>
<dbReference type="EMBL" id="BART01002720">
    <property type="protein sequence ID" value="GAG66791.1"/>
    <property type="molecule type" value="Genomic_DNA"/>
</dbReference>
<feature type="domain" description="Antitoxin Xre/MbcA/ParS-like toxin-binding" evidence="1">
    <location>
        <begin position="46"/>
        <end position="84"/>
    </location>
</feature>
<comment type="caution">
    <text evidence="2">The sequence shown here is derived from an EMBL/GenBank/DDBJ whole genome shotgun (WGS) entry which is preliminary data.</text>
</comment>
<sequence>GISEKTVSRWETNKNFPSALACNKIEELQKVINKMKGIIKRGKESEWLNTPNDELTYDTPLKTILMRPEGTQEVINLLCRIEWGIPI</sequence>
<dbReference type="Pfam" id="PF09722">
    <property type="entry name" value="Xre_MbcA_ParS_C"/>
    <property type="match status" value="1"/>
</dbReference>
<organism evidence="2">
    <name type="scientific">marine sediment metagenome</name>
    <dbReference type="NCBI Taxonomy" id="412755"/>
    <lineage>
        <taxon>unclassified sequences</taxon>
        <taxon>metagenomes</taxon>
        <taxon>ecological metagenomes</taxon>
    </lineage>
</organism>
<gene>
    <name evidence="2" type="ORF">S01H4_08075</name>
</gene>
<reference evidence="2" key="1">
    <citation type="journal article" date="2014" name="Front. Microbiol.">
        <title>High frequency of phylogenetically diverse reductive dehalogenase-homologous genes in deep subseafloor sedimentary metagenomes.</title>
        <authorList>
            <person name="Kawai M."/>
            <person name="Futagami T."/>
            <person name="Toyoda A."/>
            <person name="Takaki Y."/>
            <person name="Nishi S."/>
            <person name="Hori S."/>
            <person name="Arai W."/>
            <person name="Tsubouchi T."/>
            <person name="Morono Y."/>
            <person name="Uchiyama I."/>
            <person name="Ito T."/>
            <person name="Fujiyama A."/>
            <person name="Inagaki F."/>
            <person name="Takami H."/>
        </authorList>
    </citation>
    <scope>NUCLEOTIDE SEQUENCE</scope>
    <source>
        <strain evidence="2">Expedition CK06-06</strain>
    </source>
</reference>
<protein>
    <recommendedName>
        <fullName evidence="1">Antitoxin Xre/MbcA/ParS-like toxin-binding domain-containing protein</fullName>
    </recommendedName>
</protein>
<evidence type="ECO:0000259" key="1">
    <source>
        <dbReference type="Pfam" id="PF09722"/>
    </source>
</evidence>
<name>X1B433_9ZZZZ</name>
<proteinExistence type="predicted"/>